<reference evidence="10" key="1">
    <citation type="submission" date="2023-06" db="EMBL/GenBank/DDBJ databases">
        <title>Genome sequence of Methancorpusculaceae sp. Ag1.</title>
        <authorList>
            <person name="Protasov E."/>
            <person name="Platt K."/>
            <person name="Poehlein A."/>
            <person name="Daniel R."/>
            <person name="Brune A."/>
        </authorList>
    </citation>
    <scope>NUCLEOTIDE SEQUENCE</scope>
    <source>
        <strain evidence="10">Ag1</strain>
    </source>
</reference>
<feature type="binding site" evidence="7">
    <location>
        <position position="30"/>
    </location>
    <ligand>
        <name>Fe cation</name>
        <dbReference type="ChEBI" id="CHEBI:24875"/>
        <label>1</label>
    </ligand>
</feature>
<dbReference type="CDD" id="cd00974">
    <property type="entry name" value="DSRD"/>
    <property type="match status" value="1"/>
</dbReference>
<evidence type="ECO:0000256" key="4">
    <source>
        <dbReference type="ARBA" id="ARBA00022723"/>
    </source>
</evidence>
<dbReference type="EC" id="1.15.1.2" evidence="10"/>
<accession>A0AAE4MB63</accession>
<dbReference type="Proteomes" id="UP001273136">
    <property type="component" value="Unassembled WGS sequence"/>
</dbReference>
<name>A0AAE4MB63_9EURY</name>
<feature type="binding site" evidence="7">
    <location>
        <position position="117"/>
    </location>
    <ligand>
        <name>Fe cation</name>
        <dbReference type="ChEBI" id="CHEBI:24875"/>
        <label>1</label>
    </ligand>
</feature>
<evidence type="ECO:0000256" key="6">
    <source>
        <dbReference type="ARBA" id="ARBA00023004"/>
    </source>
</evidence>
<evidence type="ECO:0000256" key="5">
    <source>
        <dbReference type="ARBA" id="ARBA00022982"/>
    </source>
</evidence>
<dbReference type="InterPro" id="IPR051233">
    <property type="entry name" value="Desulfoferrodoxin_SOR"/>
</dbReference>
<keyword evidence="5" id="KW-0249">Electron transport</keyword>
<evidence type="ECO:0000259" key="8">
    <source>
        <dbReference type="Pfam" id="PF01880"/>
    </source>
</evidence>
<feature type="binding site" evidence="7">
    <location>
        <position position="49"/>
    </location>
    <ligand>
        <name>Fe cation</name>
        <dbReference type="ChEBI" id="CHEBI:24875"/>
        <label>2</label>
        <note>catalytic</note>
    </ligand>
</feature>
<dbReference type="SUPFAM" id="SSF49367">
    <property type="entry name" value="Superoxide reductase-like"/>
    <property type="match status" value="1"/>
</dbReference>
<keyword evidence="11" id="KW-1185">Reference proteome</keyword>
<comment type="cofactor">
    <cofactor evidence="7">
        <name>Fe(3+)</name>
        <dbReference type="ChEBI" id="CHEBI:29034"/>
    </cofactor>
    <text evidence="7">Binds 1 Fe(3+) ion per subunit. The iron ion 1 is coordinated via 4 cysteine residues.</text>
</comment>
<keyword evidence="3" id="KW-0813">Transport</keyword>
<comment type="cofactor">
    <cofactor evidence="7">
        <name>Fe(2+)</name>
        <dbReference type="ChEBI" id="CHEBI:29033"/>
    </cofactor>
    <text evidence="7">Binds 1 Fe(2+) ion per subunit. The iron ion 2 is coordinated via four histidines and one cysteine residue.</text>
</comment>
<evidence type="ECO:0000256" key="3">
    <source>
        <dbReference type="ARBA" id="ARBA00022448"/>
    </source>
</evidence>
<dbReference type="NCBIfam" id="TIGR00319">
    <property type="entry name" value="desulf_FeS4"/>
    <property type="match status" value="1"/>
</dbReference>
<dbReference type="InterPro" id="IPR004462">
    <property type="entry name" value="Desulfoferrodoxin_N"/>
</dbReference>
<dbReference type="GO" id="GO:0050605">
    <property type="term" value="F:superoxide reductase activity"/>
    <property type="evidence" value="ECO:0007669"/>
    <property type="project" value="UniProtKB-EC"/>
</dbReference>
<feature type="binding site" evidence="7">
    <location>
        <position position="13"/>
    </location>
    <ligand>
        <name>Fe cation</name>
        <dbReference type="ChEBI" id="CHEBI:24875"/>
        <label>1</label>
    </ligand>
</feature>
<dbReference type="SUPFAM" id="SSF57802">
    <property type="entry name" value="Rubredoxin-like"/>
    <property type="match status" value="1"/>
</dbReference>
<feature type="binding site" evidence="7">
    <location>
        <position position="120"/>
    </location>
    <ligand>
        <name>Fe cation</name>
        <dbReference type="ChEBI" id="CHEBI:24875"/>
        <label>1</label>
    </ligand>
</feature>
<sequence>MTEVSEIYKCNICGNTVKVIGKGAGQLVCCGEAMHKLVENTTDAAQEKHVPVITKTDGGYKVAVGSVPHPMDADHYITWVALKTDDGIVHEKFLAPGEKPEIIVKTSAKAVKACEYCNKHGLWAKTE</sequence>
<dbReference type="EMBL" id="JAWDKA010000001">
    <property type="protein sequence ID" value="MDV0441014.1"/>
    <property type="molecule type" value="Genomic_DNA"/>
</dbReference>
<comment type="caution">
    <text evidence="10">The sequence shown here is derived from an EMBL/GenBank/DDBJ whole genome shotgun (WGS) entry which is preliminary data.</text>
</comment>
<dbReference type="InterPro" id="IPR002742">
    <property type="entry name" value="Desulfoferrodoxin_Fe-bd_dom"/>
</dbReference>
<dbReference type="GO" id="GO:0019430">
    <property type="term" value="P:removal of superoxide radicals"/>
    <property type="evidence" value="ECO:0007669"/>
    <property type="project" value="InterPro"/>
</dbReference>
<dbReference type="Gene3D" id="2.20.28.100">
    <property type="entry name" value="Desulphoferrodoxin, N-terminal domain"/>
    <property type="match status" value="1"/>
</dbReference>
<comment type="similarity">
    <text evidence="2">Belongs to the desulfoferrodoxin family.</text>
</comment>
<gene>
    <name evidence="10" type="primary">dfx</name>
    <name evidence="10" type="ORF">McpAg1_01930</name>
</gene>
<dbReference type="PANTHER" id="PTHR36541">
    <property type="entry name" value="SUPEROXIDE REDUCTASE-RELATED"/>
    <property type="match status" value="1"/>
</dbReference>
<dbReference type="Pfam" id="PF01880">
    <property type="entry name" value="Desulfoferrodox"/>
    <property type="match status" value="1"/>
</dbReference>
<evidence type="ECO:0000259" key="9">
    <source>
        <dbReference type="Pfam" id="PF06397"/>
    </source>
</evidence>
<dbReference type="InterPro" id="IPR038094">
    <property type="entry name" value="Desulfoferrodoxin_N_sf"/>
</dbReference>
<keyword evidence="10" id="KW-0560">Oxidoreductase</keyword>
<feature type="binding site" evidence="7">
    <location>
        <position position="10"/>
    </location>
    <ligand>
        <name>Fe cation</name>
        <dbReference type="ChEBI" id="CHEBI:24875"/>
        <label>1</label>
    </ligand>
</feature>
<dbReference type="GO" id="GO:0005506">
    <property type="term" value="F:iron ion binding"/>
    <property type="evidence" value="ECO:0007669"/>
    <property type="project" value="InterPro"/>
</dbReference>
<proteinExistence type="inferred from homology"/>
<dbReference type="InterPro" id="IPR036073">
    <property type="entry name" value="Desulfoferrodoxin_Fe-bd_dom_sf"/>
</dbReference>
<feature type="binding site" evidence="7">
    <location>
        <position position="75"/>
    </location>
    <ligand>
        <name>Fe cation</name>
        <dbReference type="ChEBI" id="CHEBI:24875"/>
        <label>2</label>
        <note>catalytic</note>
    </ligand>
</feature>
<dbReference type="NCBIfam" id="TIGR00320">
    <property type="entry name" value="dfx_rbo"/>
    <property type="match status" value="1"/>
</dbReference>
<keyword evidence="6 7" id="KW-0408">Iron</keyword>
<organism evidence="10 11">
    <name type="scientific">Methanorbis furvi</name>
    <dbReference type="NCBI Taxonomy" id="3028299"/>
    <lineage>
        <taxon>Archaea</taxon>
        <taxon>Methanobacteriati</taxon>
        <taxon>Methanobacteriota</taxon>
        <taxon>Stenosarchaea group</taxon>
        <taxon>Methanomicrobia</taxon>
        <taxon>Methanomicrobiales</taxon>
        <taxon>Methanocorpusculaceae</taxon>
        <taxon>Methanorbis</taxon>
    </lineage>
</organism>
<dbReference type="PANTHER" id="PTHR36541:SF1">
    <property type="entry name" value="SUPEROXIDE REDUCTASE-RELATED"/>
    <property type="match status" value="1"/>
</dbReference>
<dbReference type="Pfam" id="PF06397">
    <property type="entry name" value="Desulfoferrod_N"/>
    <property type="match status" value="1"/>
</dbReference>
<evidence type="ECO:0000256" key="7">
    <source>
        <dbReference type="PIRSR" id="PIRSR604793-1"/>
    </source>
</evidence>
<feature type="domain" description="Desulfoferrodoxin ferrous iron-binding" evidence="8">
    <location>
        <begin position="42"/>
        <end position="125"/>
    </location>
</feature>
<dbReference type="RefSeq" id="WP_338093408.1">
    <property type="nucleotide sequence ID" value="NZ_JAWDKA010000001.1"/>
</dbReference>
<evidence type="ECO:0000313" key="10">
    <source>
        <dbReference type="EMBL" id="MDV0441014.1"/>
    </source>
</evidence>
<dbReference type="NCBIfam" id="TIGR00332">
    <property type="entry name" value="neela_ferrous"/>
    <property type="match status" value="1"/>
</dbReference>
<keyword evidence="4 7" id="KW-0479">Metal-binding</keyword>
<dbReference type="InterPro" id="IPR004793">
    <property type="entry name" value="Desulfoferrodoxin_rbo"/>
</dbReference>
<evidence type="ECO:0000256" key="1">
    <source>
        <dbReference type="ARBA" id="ARBA00001973"/>
    </source>
</evidence>
<feature type="binding site" evidence="7">
    <location>
        <position position="29"/>
    </location>
    <ligand>
        <name>Fe cation</name>
        <dbReference type="ChEBI" id="CHEBI:24875"/>
        <label>1</label>
    </ligand>
</feature>
<comment type="cofactor">
    <cofactor evidence="1">
        <name>Cu(2+)</name>
        <dbReference type="ChEBI" id="CHEBI:29036"/>
    </cofactor>
</comment>
<feature type="binding site" evidence="7">
    <location>
        <position position="69"/>
    </location>
    <ligand>
        <name>Fe cation</name>
        <dbReference type="ChEBI" id="CHEBI:24875"/>
        <label>2</label>
        <note>catalytic</note>
    </ligand>
</feature>
<feature type="domain" description="Desulfoferrodoxin N-terminal" evidence="9">
    <location>
        <begin position="2"/>
        <end position="37"/>
    </location>
</feature>
<protein>
    <submittedName>
        <fullName evidence="10">Desulfoferrodoxin</fullName>
        <ecNumber evidence="10">1.15.1.2</ecNumber>
    </submittedName>
</protein>
<evidence type="ECO:0000313" key="11">
    <source>
        <dbReference type="Proteomes" id="UP001273136"/>
    </source>
</evidence>
<dbReference type="AlphaFoldDB" id="A0AAE4MB63"/>
<dbReference type="Gene3D" id="2.60.40.730">
    <property type="entry name" value="SOR catalytic domain"/>
    <property type="match status" value="1"/>
</dbReference>
<evidence type="ECO:0000256" key="2">
    <source>
        <dbReference type="ARBA" id="ARBA00005941"/>
    </source>
</evidence>